<evidence type="ECO:0000256" key="1">
    <source>
        <dbReference type="SAM" id="Phobius"/>
    </source>
</evidence>
<keyword evidence="1" id="KW-0472">Membrane</keyword>
<feature type="transmembrane region" description="Helical" evidence="1">
    <location>
        <begin position="6"/>
        <end position="26"/>
    </location>
</feature>
<feature type="transmembrane region" description="Helical" evidence="1">
    <location>
        <begin position="38"/>
        <end position="61"/>
    </location>
</feature>
<proteinExistence type="predicted"/>
<keyword evidence="3" id="KW-1185">Reference proteome</keyword>
<dbReference type="RefSeq" id="WP_004038907.1">
    <property type="nucleotide sequence ID" value="NZ_CM001555.1"/>
</dbReference>
<gene>
    <name evidence="2" type="ORF">Metli_1259</name>
</gene>
<accession>J1L3B6</accession>
<dbReference type="Proteomes" id="UP000005095">
    <property type="component" value="Chromosome"/>
</dbReference>
<feature type="transmembrane region" description="Helical" evidence="1">
    <location>
        <begin position="81"/>
        <end position="96"/>
    </location>
</feature>
<dbReference type="EMBL" id="CM001555">
    <property type="protein sequence ID" value="EJG07215.1"/>
    <property type="molecule type" value="Genomic_DNA"/>
</dbReference>
<keyword evidence="1" id="KW-1133">Transmembrane helix</keyword>
<dbReference type="HOGENOM" id="CLU_119491_2_0_2"/>
<dbReference type="OrthoDB" id="117751at2157"/>
<dbReference type="Pfam" id="PF20589">
    <property type="entry name" value="DUF6790"/>
    <property type="match status" value="1"/>
</dbReference>
<dbReference type="InterPro" id="IPR046740">
    <property type="entry name" value="DUF6790"/>
</dbReference>
<sequence length="178" mass="18922">MGIIAPLSTLLFPFSALIIAFIHIHWKKIAGWQAIGAVLMWQLAVGLGLAFIWGGIGHLLMPDLVAASIGWAAGSPFQREVGMWDLALGIVGVLCLKFRDEGFFAATIIGTGLFSVGAGIGHLYELVVNGNTAVNNAGIVMYVDLFYPLFLAALLVVYHVRKKEAGAADTVVLSNALD</sequence>
<organism evidence="2 3">
    <name type="scientific">Methanofollis liminatans DSM 4140</name>
    <dbReference type="NCBI Taxonomy" id="28892"/>
    <lineage>
        <taxon>Archaea</taxon>
        <taxon>Methanobacteriati</taxon>
        <taxon>Methanobacteriota</taxon>
        <taxon>Stenosarchaea group</taxon>
        <taxon>Methanomicrobia</taxon>
        <taxon>Methanomicrobiales</taxon>
        <taxon>Methanomicrobiaceae</taxon>
        <taxon>Methanofollis</taxon>
    </lineage>
</organism>
<dbReference type="AlphaFoldDB" id="J1L3B6"/>
<evidence type="ECO:0000313" key="3">
    <source>
        <dbReference type="Proteomes" id="UP000005095"/>
    </source>
</evidence>
<protein>
    <submittedName>
        <fullName evidence="2">Uncharacterized protein</fullName>
    </submittedName>
</protein>
<name>J1L3B6_9EURY</name>
<evidence type="ECO:0000313" key="2">
    <source>
        <dbReference type="EMBL" id="EJG07215.1"/>
    </source>
</evidence>
<reference evidence="2 3" key="1">
    <citation type="submission" date="2011-08" db="EMBL/GenBank/DDBJ databases">
        <title>The complete genome of Methanofollis liminatans DSM 4140.</title>
        <authorList>
            <consortium name="US DOE Joint Genome Institute (JGI-PGF)"/>
            <person name="Lucas S."/>
            <person name="Han J."/>
            <person name="Lapidus A."/>
            <person name="Bruce D."/>
            <person name="Goodwin L."/>
            <person name="Pitluck S."/>
            <person name="Peters L."/>
            <person name="Kyrpides N."/>
            <person name="Mavromatis K."/>
            <person name="Ivanova N."/>
            <person name="Mikhailova N."/>
            <person name="Lu M."/>
            <person name="Detter J.C."/>
            <person name="Tapia R."/>
            <person name="Han C."/>
            <person name="Land M."/>
            <person name="Hauser L."/>
            <person name="Markowitz V."/>
            <person name="Cheng J.-F."/>
            <person name="Hugenholtz P."/>
            <person name="Woyke T."/>
            <person name="Wu D."/>
            <person name="Spring S."/>
            <person name="Schuler E."/>
            <person name="Brambilla E."/>
            <person name="Klenk H.-P."/>
            <person name="Eisen J.A."/>
        </authorList>
    </citation>
    <scope>NUCLEOTIDE SEQUENCE [LARGE SCALE GENOMIC DNA]</scope>
    <source>
        <strain evidence="2 3">DSM 4140</strain>
    </source>
</reference>
<keyword evidence="1" id="KW-0812">Transmembrane</keyword>
<feature type="transmembrane region" description="Helical" evidence="1">
    <location>
        <begin position="103"/>
        <end position="124"/>
    </location>
</feature>
<feature type="transmembrane region" description="Helical" evidence="1">
    <location>
        <begin position="139"/>
        <end position="158"/>
    </location>
</feature>